<dbReference type="SUPFAM" id="SSF50998">
    <property type="entry name" value="Quinoprotein alcohol dehydrogenase-like"/>
    <property type="match status" value="1"/>
</dbReference>
<evidence type="ECO:0000259" key="2">
    <source>
        <dbReference type="Pfam" id="PF13360"/>
    </source>
</evidence>
<name>A0A5J4KP50_9CHLR</name>
<dbReference type="PANTHER" id="PTHR34512">
    <property type="entry name" value="CELL SURFACE PROTEIN"/>
    <property type="match status" value="1"/>
</dbReference>
<dbReference type="InterPro" id="IPR015943">
    <property type="entry name" value="WD40/YVTN_repeat-like_dom_sf"/>
</dbReference>
<keyword evidence="1" id="KW-0812">Transmembrane</keyword>
<protein>
    <recommendedName>
        <fullName evidence="2">Pyrrolo-quinoline quinone repeat domain-containing protein</fullName>
    </recommendedName>
</protein>
<dbReference type="AlphaFoldDB" id="A0A5J4KP50"/>
<organism evidence="3 4">
    <name type="scientific">Dictyobacter vulcani</name>
    <dbReference type="NCBI Taxonomy" id="2607529"/>
    <lineage>
        <taxon>Bacteria</taxon>
        <taxon>Bacillati</taxon>
        <taxon>Chloroflexota</taxon>
        <taxon>Ktedonobacteria</taxon>
        <taxon>Ktedonobacterales</taxon>
        <taxon>Dictyobacteraceae</taxon>
        <taxon>Dictyobacter</taxon>
    </lineage>
</organism>
<dbReference type="InterPro" id="IPR002372">
    <property type="entry name" value="PQQ_rpt_dom"/>
</dbReference>
<comment type="caution">
    <text evidence="3">The sequence shown here is derived from an EMBL/GenBank/DDBJ whole genome shotgun (WGS) entry which is preliminary data.</text>
</comment>
<dbReference type="InterPro" id="IPR018391">
    <property type="entry name" value="PQQ_b-propeller_rpt"/>
</dbReference>
<accession>A0A5J4KP50</accession>
<keyword evidence="4" id="KW-1185">Reference proteome</keyword>
<feature type="transmembrane region" description="Helical" evidence="1">
    <location>
        <begin position="102"/>
        <end position="122"/>
    </location>
</feature>
<dbReference type="Pfam" id="PF13360">
    <property type="entry name" value="PQQ_2"/>
    <property type="match status" value="1"/>
</dbReference>
<evidence type="ECO:0000313" key="3">
    <source>
        <dbReference type="EMBL" id="GER86996.1"/>
    </source>
</evidence>
<proteinExistence type="predicted"/>
<dbReference type="RefSeq" id="WP_151755042.1">
    <property type="nucleotide sequence ID" value="NZ_BKZW01000001.1"/>
</dbReference>
<dbReference type="PANTHER" id="PTHR34512:SF30">
    <property type="entry name" value="OUTER MEMBRANE PROTEIN ASSEMBLY FACTOR BAMB"/>
    <property type="match status" value="1"/>
</dbReference>
<dbReference type="Gene3D" id="2.130.10.10">
    <property type="entry name" value="YVTN repeat-like/Quinoprotein amine dehydrogenase"/>
    <property type="match status" value="1"/>
</dbReference>
<gene>
    <name evidence="3" type="ORF">KDW_11580</name>
</gene>
<feature type="domain" description="Pyrrolo-quinoline quinone repeat" evidence="2">
    <location>
        <begin position="152"/>
        <end position="318"/>
    </location>
</feature>
<dbReference type="EMBL" id="BKZW01000001">
    <property type="protein sequence ID" value="GER86996.1"/>
    <property type="molecule type" value="Genomic_DNA"/>
</dbReference>
<reference evidence="3 4" key="1">
    <citation type="submission" date="2019-10" db="EMBL/GenBank/DDBJ databases">
        <title>Dictyobacter vulcani sp. nov., within the class Ktedonobacteria, isolated from soil of volcanic Mt. Zao.</title>
        <authorList>
            <person name="Zheng Y."/>
            <person name="Wang C.M."/>
            <person name="Sakai Y."/>
            <person name="Abe K."/>
            <person name="Yokota A."/>
            <person name="Yabe S."/>
        </authorList>
    </citation>
    <scope>NUCLEOTIDE SEQUENCE [LARGE SCALE GENOMIC DNA]</scope>
    <source>
        <strain evidence="3 4">W12</strain>
    </source>
</reference>
<dbReference type="Gene3D" id="2.40.128.630">
    <property type="match status" value="1"/>
</dbReference>
<keyword evidence="1" id="KW-1133">Transmembrane helix</keyword>
<dbReference type="InterPro" id="IPR011047">
    <property type="entry name" value="Quinoprotein_ADH-like_sf"/>
</dbReference>
<dbReference type="SMART" id="SM00564">
    <property type="entry name" value="PQQ"/>
    <property type="match status" value="4"/>
</dbReference>
<dbReference type="Proteomes" id="UP000326912">
    <property type="component" value="Unassembled WGS sequence"/>
</dbReference>
<evidence type="ECO:0000256" key="1">
    <source>
        <dbReference type="SAM" id="Phobius"/>
    </source>
</evidence>
<evidence type="ECO:0000313" key="4">
    <source>
        <dbReference type="Proteomes" id="UP000326912"/>
    </source>
</evidence>
<sequence length="537" mass="60145">MSQDETRESLTPENIDQYIAQMANGEPAETRLSTDLQQFFQAEIEEDEALARVHQRLRSHISTEAQKKKFLPAQRSIPQRERNHSMNIAVNAPRVPIFNHRLALVTASTTAILLIASFLFALHLRQPSLPPVTGIPNYTQPKPIYVSFENQLVKLDPQTKHVLWRYQIGNDPNANMISYNPVVSGNTIYFVVITTGKIYAVDAQTGKLRWDNFLSTLMVEPPYIVDGVVYVSYKVRNNNQMLTEVRAFNTNGTIKKNYGPIGSIEGIFNGVMYTYTYTVHPSTPPHASDATPTTNILTAVRISDGHQIWQRILSEGNQVWEHLSSVSPIINAHVSVQGSMLYVPANLSTVYQGTSRPYTPISYIYGLNLQTGVPVWRSPVINSANVTEPMFDKGKRIYFMDAVKNEVDALDPRTNTFAWKKKFPGWTAGGSPIIVDNTMYIEQSQGYAHDASGRIIALDTRTGKQNKEITTFKISTWQMWGTANFVPEDHAIFLATSSNILEIDVHSGNSTVNISLNTLFGKNIDFATTAYALTIVH</sequence>
<keyword evidence="1" id="KW-0472">Membrane</keyword>